<dbReference type="InterPro" id="IPR013385">
    <property type="entry name" value="T3SS_SpaO/YscQ/SpaO"/>
</dbReference>
<organism evidence="2 3">
    <name type="scientific">Pseudomonas ekonensis</name>
    <dbReference type="NCBI Taxonomy" id="2842353"/>
    <lineage>
        <taxon>Bacteria</taxon>
        <taxon>Pseudomonadati</taxon>
        <taxon>Pseudomonadota</taxon>
        <taxon>Gammaproteobacteria</taxon>
        <taxon>Pseudomonadales</taxon>
        <taxon>Pseudomonadaceae</taxon>
        <taxon>Pseudomonas</taxon>
    </lineage>
</organism>
<evidence type="ECO:0000313" key="3">
    <source>
        <dbReference type="Proteomes" id="UP000765224"/>
    </source>
</evidence>
<dbReference type="RefSeq" id="WP_217892051.1">
    <property type="nucleotide sequence ID" value="NZ_JAHSTS010000001.1"/>
</dbReference>
<dbReference type="InterPro" id="IPR001543">
    <property type="entry name" value="FliN-like_C"/>
</dbReference>
<name>A0ABS6PEP0_9PSED</name>
<accession>A0ABS6PEP0</accession>
<dbReference type="EMBL" id="JAHSTS010000001">
    <property type="protein sequence ID" value="MBV4458456.1"/>
    <property type="molecule type" value="Genomic_DNA"/>
</dbReference>
<reference evidence="2 3" key="1">
    <citation type="submission" date="2021-06" db="EMBL/GenBank/DDBJ databases">
        <title>Updating the genus Pseudomonas: Description of 43 new species and partition of the Pseudomonas putida group.</title>
        <authorList>
            <person name="Girard L."/>
            <person name="Lood C."/>
            <person name="Vandamme P."/>
            <person name="Rokni-Zadeh H."/>
            <person name="Van Noort V."/>
            <person name="Hofte M."/>
            <person name="Lavigne R."/>
            <person name="De Mot R."/>
        </authorList>
    </citation>
    <scope>NUCLEOTIDE SEQUENCE [LARGE SCALE GENOMIC DNA]</scope>
    <source>
        <strain evidence="2 3">COR58</strain>
    </source>
</reference>
<evidence type="ECO:0000259" key="1">
    <source>
        <dbReference type="Pfam" id="PF01052"/>
    </source>
</evidence>
<sequence>MPAHALRLPGLPAADAQARLQLGAGLDLHLAAPQSATLTLRLAPEPFVRAPGNALETACGRLWLDDAQPLLSRLSQCPAILDPAQPASDDNDWYWPLYNHYLAAGLQSLLSPLRAVTALPDAGIDCLLGLHEDSATALVCRARIPAATLLNLIRGAPWQRRSSHDAAPHWPLRIPLSLGYCTLSAADLASLRTGDVLLAEQPLFTPEGHGHLQLGACRLHLRIVPATDLRFTLTELEDLPMNASLDAFALADSEPLYAASESFDAQPDPGRFDDLPLALTLRAGSVSLSLGQLRHLCVGSVLAFSGCAPGQASLFQGERALAHGDLVDIDGRLGLQITRLEPRP</sequence>
<feature type="domain" description="Flagellar motor switch protein FliN-like C-terminal" evidence="1">
    <location>
        <begin position="272"/>
        <end position="340"/>
    </location>
</feature>
<gene>
    <name evidence="2" type="primary">sctQ</name>
    <name evidence="2" type="ORF">KVG96_10880</name>
</gene>
<protein>
    <submittedName>
        <fullName evidence="2">Type III secretion system cytoplasmic ring protein SctQ</fullName>
    </submittedName>
</protein>
<proteinExistence type="predicted"/>
<evidence type="ECO:0000313" key="2">
    <source>
        <dbReference type="EMBL" id="MBV4458456.1"/>
    </source>
</evidence>
<comment type="caution">
    <text evidence="2">The sequence shown here is derived from an EMBL/GenBank/DDBJ whole genome shotgun (WGS) entry which is preliminary data.</text>
</comment>
<dbReference type="Pfam" id="PF01052">
    <property type="entry name" value="FliMN_C"/>
    <property type="match status" value="1"/>
</dbReference>
<dbReference type="Proteomes" id="UP000765224">
    <property type="component" value="Unassembled WGS sequence"/>
</dbReference>
<keyword evidence="3" id="KW-1185">Reference proteome</keyword>
<dbReference type="NCBIfam" id="TIGR02551">
    <property type="entry name" value="SpaO_YscQ"/>
    <property type="match status" value="1"/>
</dbReference>